<gene>
    <name evidence="2" type="ORF">BJ508DRAFT_79908</name>
</gene>
<protein>
    <submittedName>
        <fullName evidence="2">Uncharacterized protein</fullName>
    </submittedName>
</protein>
<proteinExistence type="predicted"/>
<organism evidence="2 3">
    <name type="scientific">Ascobolus immersus RN42</name>
    <dbReference type="NCBI Taxonomy" id="1160509"/>
    <lineage>
        <taxon>Eukaryota</taxon>
        <taxon>Fungi</taxon>
        <taxon>Dikarya</taxon>
        <taxon>Ascomycota</taxon>
        <taxon>Pezizomycotina</taxon>
        <taxon>Pezizomycetes</taxon>
        <taxon>Pezizales</taxon>
        <taxon>Ascobolaceae</taxon>
        <taxon>Ascobolus</taxon>
    </lineage>
</organism>
<reference evidence="2 3" key="1">
    <citation type="journal article" date="2018" name="Nat. Ecol. Evol.">
        <title>Pezizomycetes genomes reveal the molecular basis of ectomycorrhizal truffle lifestyle.</title>
        <authorList>
            <person name="Murat C."/>
            <person name="Payen T."/>
            <person name="Noel B."/>
            <person name="Kuo A."/>
            <person name="Morin E."/>
            <person name="Chen J."/>
            <person name="Kohler A."/>
            <person name="Krizsan K."/>
            <person name="Balestrini R."/>
            <person name="Da Silva C."/>
            <person name="Montanini B."/>
            <person name="Hainaut M."/>
            <person name="Levati E."/>
            <person name="Barry K.W."/>
            <person name="Belfiori B."/>
            <person name="Cichocki N."/>
            <person name="Clum A."/>
            <person name="Dockter R.B."/>
            <person name="Fauchery L."/>
            <person name="Guy J."/>
            <person name="Iotti M."/>
            <person name="Le Tacon F."/>
            <person name="Lindquist E.A."/>
            <person name="Lipzen A."/>
            <person name="Malagnac F."/>
            <person name="Mello A."/>
            <person name="Molinier V."/>
            <person name="Miyauchi S."/>
            <person name="Poulain J."/>
            <person name="Riccioni C."/>
            <person name="Rubini A."/>
            <person name="Sitrit Y."/>
            <person name="Splivallo R."/>
            <person name="Traeger S."/>
            <person name="Wang M."/>
            <person name="Zifcakova L."/>
            <person name="Wipf D."/>
            <person name="Zambonelli A."/>
            <person name="Paolocci F."/>
            <person name="Nowrousian M."/>
            <person name="Ottonello S."/>
            <person name="Baldrian P."/>
            <person name="Spatafora J.W."/>
            <person name="Henrissat B."/>
            <person name="Nagy L.G."/>
            <person name="Aury J.M."/>
            <person name="Wincker P."/>
            <person name="Grigoriev I.V."/>
            <person name="Bonfante P."/>
            <person name="Martin F.M."/>
        </authorList>
    </citation>
    <scope>NUCLEOTIDE SEQUENCE [LARGE SCALE GENOMIC DNA]</scope>
    <source>
        <strain evidence="2 3">RN42</strain>
    </source>
</reference>
<dbReference type="Proteomes" id="UP000275078">
    <property type="component" value="Unassembled WGS sequence"/>
</dbReference>
<evidence type="ECO:0000313" key="2">
    <source>
        <dbReference type="EMBL" id="RPA72059.1"/>
    </source>
</evidence>
<dbReference type="AlphaFoldDB" id="A0A3N4HCH9"/>
<keyword evidence="3" id="KW-1185">Reference proteome</keyword>
<name>A0A3N4HCH9_ASCIM</name>
<evidence type="ECO:0000313" key="3">
    <source>
        <dbReference type="Proteomes" id="UP000275078"/>
    </source>
</evidence>
<dbReference type="EMBL" id="ML119882">
    <property type="protein sequence ID" value="RPA72059.1"/>
    <property type="molecule type" value="Genomic_DNA"/>
</dbReference>
<feature type="compositionally biased region" description="Polar residues" evidence="1">
    <location>
        <begin position="63"/>
        <end position="81"/>
    </location>
</feature>
<feature type="region of interest" description="Disordered" evidence="1">
    <location>
        <begin position="63"/>
        <end position="87"/>
    </location>
</feature>
<sequence>MCKKRASSTRPSSPLLCFCSFIFECNRAFLSQLVQSRDHRMKSIAPSNRAASAAILLHTASSTSPYPKLHSNQSSRSNIPTLNPMPRHLAPQIFRPLSALS</sequence>
<accession>A0A3N4HCH9</accession>
<evidence type="ECO:0000256" key="1">
    <source>
        <dbReference type="SAM" id="MobiDB-lite"/>
    </source>
</evidence>